<dbReference type="Pfam" id="PF00578">
    <property type="entry name" value="AhpC-TSA"/>
    <property type="match status" value="1"/>
</dbReference>
<dbReference type="PROSITE" id="PS51352">
    <property type="entry name" value="THIOREDOXIN_2"/>
    <property type="match status" value="1"/>
</dbReference>
<reference evidence="2 3" key="1">
    <citation type="submission" date="2017-11" db="EMBL/GenBank/DDBJ databases">
        <title>Draft genome sequence of magnetotactic bacterium Magnetospirillum kuznetsovii LBB-42.</title>
        <authorList>
            <person name="Grouzdev D.S."/>
            <person name="Rysina M.S."/>
            <person name="Baslerov R.V."/>
            <person name="Koziaeva V."/>
        </authorList>
    </citation>
    <scope>NUCLEOTIDE SEQUENCE [LARGE SCALE GENOMIC DNA]</scope>
    <source>
        <strain evidence="2 3">LBB-42</strain>
    </source>
</reference>
<keyword evidence="3" id="KW-1185">Reference proteome</keyword>
<proteinExistence type="predicted"/>
<accession>A0A364NU00</accession>
<evidence type="ECO:0000313" key="3">
    <source>
        <dbReference type="Proteomes" id="UP000251075"/>
    </source>
</evidence>
<evidence type="ECO:0000259" key="1">
    <source>
        <dbReference type="PROSITE" id="PS51352"/>
    </source>
</evidence>
<dbReference type="AlphaFoldDB" id="A0A364NU00"/>
<organism evidence="2 3">
    <name type="scientific">Paramagnetospirillum kuznetsovii</name>
    <dbReference type="NCBI Taxonomy" id="2053833"/>
    <lineage>
        <taxon>Bacteria</taxon>
        <taxon>Pseudomonadati</taxon>
        <taxon>Pseudomonadota</taxon>
        <taxon>Alphaproteobacteria</taxon>
        <taxon>Rhodospirillales</taxon>
        <taxon>Magnetospirillaceae</taxon>
        <taxon>Paramagnetospirillum</taxon>
    </lineage>
</organism>
<dbReference type="InterPro" id="IPR000866">
    <property type="entry name" value="AhpC/TSA"/>
</dbReference>
<evidence type="ECO:0000313" key="2">
    <source>
        <dbReference type="EMBL" id="RAU20558.1"/>
    </source>
</evidence>
<dbReference type="OrthoDB" id="9811352at2"/>
<dbReference type="EMBL" id="PGTO01000020">
    <property type="protein sequence ID" value="RAU20558.1"/>
    <property type="molecule type" value="Genomic_DNA"/>
</dbReference>
<gene>
    <name evidence="2" type="ORF">CU669_17590</name>
</gene>
<dbReference type="InterPro" id="IPR011042">
    <property type="entry name" value="6-blade_b-propeller_TolB-like"/>
</dbReference>
<dbReference type="Proteomes" id="UP000251075">
    <property type="component" value="Unassembled WGS sequence"/>
</dbReference>
<dbReference type="Gene3D" id="2.120.10.30">
    <property type="entry name" value="TolB, C-terminal domain"/>
    <property type="match status" value="2"/>
</dbReference>
<comment type="caution">
    <text evidence="2">The sequence shown here is derived from an EMBL/GenBank/DDBJ whole genome shotgun (WGS) entry which is preliminary data.</text>
</comment>
<dbReference type="PANTHER" id="PTHR46388:SF2">
    <property type="entry name" value="NHL REPEAT-CONTAINING PROTEIN 2"/>
    <property type="match status" value="1"/>
</dbReference>
<dbReference type="RefSeq" id="WP_112146909.1">
    <property type="nucleotide sequence ID" value="NZ_PGTO01000020.1"/>
</dbReference>
<dbReference type="PANTHER" id="PTHR46388">
    <property type="entry name" value="NHL REPEAT-CONTAINING PROTEIN 2"/>
    <property type="match status" value="1"/>
</dbReference>
<dbReference type="GO" id="GO:0016209">
    <property type="term" value="F:antioxidant activity"/>
    <property type="evidence" value="ECO:0007669"/>
    <property type="project" value="InterPro"/>
</dbReference>
<name>A0A364NU00_9PROT</name>
<dbReference type="SUPFAM" id="SSF52833">
    <property type="entry name" value="Thioredoxin-like"/>
    <property type="match status" value="1"/>
</dbReference>
<dbReference type="SUPFAM" id="SSF101898">
    <property type="entry name" value="NHL repeat"/>
    <property type="match status" value="1"/>
</dbReference>
<dbReference type="GO" id="GO:0016491">
    <property type="term" value="F:oxidoreductase activity"/>
    <property type="evidence" value="ECO:0007669"/>
    <property type="project" value="InterPro"/>
</dbReference>
<dbReference type="InterPro" id="IPR013766">
    <property type="entry name" value="Thioredoxin_domain"/>
</dbReference>
<dbReference type="InterPro" id="IPR036249">
    <property type="entry name" value="Thioredoxin-like_sf"/>
</dbReference>
<sequence length="488" mass="52650">MFGITHAPDFDHPGLIWFNTRGPISLADLRGRLVILDFWTFCCVNCLHTLPVLRLIEDTFGENVAVIGVHSPKFTHECHAESVAKAIQRYDIRHPVVHDPQTILWDEYCVRAWPSLVFISPDGMVIGQLTGEPDPDMLLNGVAAMLEQFRHEGQLCHTPLGQILAASLHQGGALRFPGKIKPCPDRDGTKRWAIADSGHHQIVFLDDGGRELRRWGSGRPGFADGSIDACFNGPEGLICDEAAIYVADTRNHAIRRIDIASGFITTLAGDGRRGGALCMEGAPPETSLASPWDLALWQGSVYFANAGSHQIGRLDLADGIIHLVAGSGAEDIVDGPGEHALLAQPSGLALCPSGDCLYLTDAETSSVRRLSLDGSARISTVTGSGLYEYGDADGDCDHASFQHPLGLTMAGERLLVADSYNSALRMVDLAAATVTSIKPRCRDDVCIPWAEPAGIAADGPDRLLLSDTNNHRIVEINLADLTSRTWFG</sequence>
<dbReference type="Gene3D" id="3.40.30.10">
    <property type="entry name" value="Glutaredoxin"/>
    <property type="match status" value="1"/>
</dbReference>
<protein>
    <recommendedName>
        <fullName evidence="1">Thioredoxin domain-containing protein</fullName>
    </recommendedName>
</protein>
<feature type="domain" description="Thioredoxin" evidence="1">
    <location>
        <begin position="1"/>
        <end position="147"/>
    </location>
</feature>